<feature type="domain" description="SGNH" evidence="3">
    <location>
        <begin position="426"/>
        <end position="663"/>
    </location>
</feature>
<dbReference type="Pfam" id="PF19040">
    <property type="entry name" value="SGNH"/>
    <property type="match status" value="1"/>
</dbReference>
<gene>
    <name evidence="4" type="ORF">C9I94_12155</name>
</gene>
<dbReference type="PANTHER" id="PTHR23028:SF53">
    <property type="entry name" value="ACYL_TRANSF_3 DOMAIN-CONTAINING PROTEIN"/>
    <property type="match status" value="1"/>
</dbReference>
<evidence type="ECO:0000313" key="5">
    <source>
        <dbReference type="Proteomes" id="UP000240481"/>
    </source>
</evidence>
<evidence type="ECO:0000259" key="3">
    <source>
        <dbReference type="Pfam" id="PF19040"/>
    </source>
</evidence>
<feature type="transmembrane region" description="Helical" evidence="1">
    <location>
        <begin position="226"/>
        <end position="244"/>
    </location>
</feature>
<feature type="domain" description="Acyltransferase 3" evidence="2">
    <location>
        <begin position="8"/>
        <end position="333"/>
    </location>
</feature>
<keyword evidence="5" id="KW-1185">Reference proteome</keyword>
<dbReference type="InterPro" id="IPR050879">
    <property type="entry name" value="Acyltransferase_3"/>
</dbReference>
<dbReference type="GO" id="GO:0016747">
    <property type="term" value="F:acyltransferase activity, transferring groups other than amino-acyl groups"/>
    <property type="evidence" value="ECO:0007669"/>
    <property type="project" value="InterPro"/>
</dbReference>
<feature type="transmembrane region" description="Helical" evidence="1">
    <location>
        <begin position="289"/>
        <end position="311"/>
    </location>
</feature>
<feature type="transmembrane region" description="Helical" evidence="1">
    <location>
        <begin position="169"/>
        <end position="186"/>
    </location>
</feature>
<name>A0A2T3P6D8_9GAMM</name>
<feature type="transmembrane region" description="Helical" evidence="1">
    <location>
        <begin position="317"/>
        <end position="338"/>
    </location>
</feature>
<proteinExistence type="predicted"/>
<reference evidence="4 5" key="1">
    <citation type="submission" date="2018-01" db="EMBL/GenBank/DDBJ databases">
        <title>Whole genome sequencing of Histamine producing bacteria.</title>
        <authorList>
            <person name="Butler K."/>
        </authorList>
    </citation>
    <scope>NUCLEOTIDE SEQUENCE [LARGE SCALE GENOMIC DNA]</scope>
    <source>
        <strain evidence="4 5">DSM 24669</strain>
    </source>
</reference>
<dbReference type="EMBL" id="PYLZ01000006">
    <property type="protein sequence ID" value="PSW24088.1"/>
    <property type="molecule type" value="Genomic_DNA"/>
</dbReference>
<dbReference type="InterPro" id="IPR043968">
    <property type="entry name" value="SGNH"/>
</dbReference>
<keyword evidence="1" id="KW-0812">Transmembrane</keyword>
<feature type="transmembrane region" description="Helical" evidence="1">
    <location>
        <begin position="250"/>
        <end position="269"/>
    </location>
</feature>
<feature type="transmembrane region" description="Helical" evidence="1">
    <location>
        <begin position="12"/>
        <end position="30"/>
    </location>
</feature>
<dbReference type="RefSeq" id="WP_107302769.1">
    <property type="nucleotide sequence ID" value="NZ_AP024852.1"/>
</dbReference>
<feature type="transmembrane region" description="Helical" evidence="1">
    <location>
        <begin position="192"/>
        <end position="214"/>
    </location>
</feature>
<keyword evidence="4" id="KW-0808">Transferase</keyword>
<feature type="transmembrane region" description="Helical" evidence="1">
    <location>
        <begin position="75"/>
        <end position="94"/>
    </location>
</feature>
<dbReference type="GO" id="GO:0009103">
    <property type="term" value="P:lipopolysaccharide biosynthetic process"/>
    <property type="evidence" value="ECO:0007669"/>
    <property type="project" value="TreeGrafter"/>
</dbReference>
<dbReference type="Pfam" id="PF01757">
    <property type="entry name" value="Acyl_transf_3"/>
    <property type="match status" value="1"/>
</dbReference>
<keyword evidence="4" id="KW-0012">Acyltransferase</keyword>
<keyword evidence="1" id="KW-0472">Membrane</keyword>
<evidence type="ECO:0000259" key="2">
    <source>
        <dbReference type="Pfam" id="PF01757"/>
    </source>
</evidence>
<protein>
    <submittedName>
        <fullName evidence="4">Acyltransferase</fullName>
    </submittedName>
</protein>
<accession>A0A2T3P6D8</accession>
<organism evidence="4 5">
    <name type="scientific">Photobacterium swingsii</name>
    <dbReference type="NCBI Taxonomy" id="680026"/>
    <lineage>
        <taxon>Bacteria</taxon>
        <taxon>Pseudomonadati</taxon>
        <taxon>Pseudomonadota</taxon>
        <taxon>Gammaproteobacteria</taxon>
        <taxon>Vibrionales</taxon>
        <taxon>Vibrionaceae</taxon>
        <taxon>Photobacterium</taxon>
    </lineage>
</organism>
<evidence type="ECO:0000313" key="4">
    <source>
        <dbReference type="EMBL" id="PSW24088.1"/>
    </source>
</evidence>
<dbReference type="OrthoDB" id="9767863at2"/>
<feature type="transmembrane region" description="Helical" evidence="1">
    <location>
        <begin position="145"/>
        <end position="162"/>
    </location>
</feature>
<dbReference type="InterPro" id="IPR002656">
    <property type="entry name" value="Acyl_transf_3_dom"/>
</dbReference>
<dbReference type="AlphaFoldDB" id="A0A2T3P6D8"/>
<sequence>MQPIKYRADVDGLRAVAVIAVILFHLNPAWLPGGFVGVDVFFVISGFIITTSLYPSIDSNVFSFSDFYIKRIKRILPLFYLVVFSSLVVAYILFLPNDLINYADSMRYASGFIANIYFEKQSGYFAPTSDSLPLLHIWSLSLEEQFYFIWPILLLCSTKLFAKQHLLKILVASFIGLVCYSQYSTLMSSSSAYYLLQSRGFELLGGAILAIASILKRERNIHFSPFTHNLVGMLGFASIITMFITYHKGMIFPGFSALWVVLVTSLIIFSGERQDSRVFQLLSHRKVVFVGTLSYSLYLWHWPVLAFYRYFDNSFTFSDMLLCITLIIVLSLLSWKFVEKPLRHTKIQSRWVVLFYLVLPIALSISIAKNIVENKGYADRFPNDVVEFYQVSLDEFKFHKDEYKVLEGEQPFQPTLLGIQSDEQQNLNAFLWGDSHGGHFRSAVDILGKEYGFSALYGGLGGCPPLLGASLLKGGKPETRCTDNNNELAKVIAQSTVKYVFLAGRWSMYTETTRAVGERGSRVYLGMDNDYSESIENSRQTFSKSLEATVKFLIENGKVPIIFDQAPAYDFNPSNCWLKKSMYESFRHENCDIPQEEVNKRQKAHKDIFSQLAKKYSEIIIINTQSVLCDGNICKSKLDGVPLYNDNNHLSYEGARILIREYLQQKASSNLKATLEQ</sequence>
<dbReference type="Proteomes" id="UP000240481">
    <property type="component" value="Unassembled WGS sequence"/>
</dbReference>
<evidence type="ECO:0000256" key="1">
    <source>
        <dbReference type="SAM" id="Phobius"/>
    </source>
</evidence>
<keyword evidence="1" id="KW-1133">Transmembrane helix</keyword>
<dbReference type="GO" id="GO:0016020">
    <property type="term" value="C:membrane"/>
    <property type="evidence" value="ECO:0007669"/>
    <property type="project" value="TreeGrafter"/>
</dbReference>
<feature type="transmembrane region" description="Helical" evidence="1">
    <location>
        <begin position="350"/>
        <end position="368"/>
    </location>
</feature>
<comment type="caution">
    <text evidence="4">The sequence shown here is derived from an EMBL/GenBank/DDBJ whole genome shotgun (WGS) entry which is preliminary data.</text>
</comment>
<feature type="transmembrane region" description="Helical" evidence="1">
    <location>
        <begin position="36"/>
        <end position="54"/>
    </location>
</feature>
<dbReference type="PANTHER" id="PTHR23028">
    <property type="entry name" value="ACETYLTRANSFERASE"/>
    <property type="match status" value="1"/>
</dbReference>